<evidence type="ECO:0000256" key="1">
    <source>
        <dbReference type="ARBA" id="ARBA00004442"/>
    </source>
</evidence>
<evidence type="ECO:0000256" key="8">
    <source>
        <dbReference type="SAM" id="Coils"/>
    </source>
</evidence>
<protein>
    <recommendedName>
        <fullName evidence="12">Type I secretion protein TolC</fullName>
    </recommendedName>
</protein>
<feature type="chain" id="PRO_5015770423" description="Type I secretion protein TolC" evidence="9">
    <location>
        <begin position="29"/>
        <end position="446"/>
    </location>
</feature>
<dbReference type="GO" id="GO:0009279">
    <property type="term" value="C:cell outer membrane"/>
    <property type="evidence" value="ECO:0007669"/>
    <property type="project" value="UniProtKB-SubCell"/>
</dbReference>
<dbReference type="SUPFAM" id="SSF56954">
    <property type="entry name" value="Outer membrane efflux proteins (OEP)"/>
    <property type="match status" value="1"/>
</dbReference>
<evidence type="ECO:0000256" key="2">
    <source>
        <dbReference type="ARBA" id="ARBA00007613"/>
    </source>
</evidence>
<dbReference type="OrthoDB" id="9813458at2"/>
<dbReference type="PANTHER" id="PTHR30026:SF20">
    <property type="entry name" value="OUTER MEMBRANE PROTEIN TOLC"/>
    <property type="match status" value="1"/>
</dbReference>
<evidence type="ECO:0000256" key="9">
    <source>
        <dbReference type="SAM" id="SignalP"/>
    </source>
</evidence>
<proteinExistence type="inferred from homology"/>
<gene>
    <name evidence="10" type="ORF">C3942_03155</name>
</gene>
<comment type="similarity">
    <text evidence="2">Belongs to the outer membrane factor (OMF) (TC 1.B.17) family.</text>
</comment>
<keyword evidence="5" id="KW-0812">Transmembrane</keyword>
<dbReference type="InterPro" id="IPR003423">
    <property type="entry name" value="OMP_efflux"/>
</dbReference>
<evidence type="ECO:0000256" key="7">
    <source>
        <dbReference type="ARBA" id="ARBA00023237"/>
    </source>
</evidence>
<comment type="caution">
    <text evidence="10">The sequence shown here is derived from an EMBL/GenBank/DDBJ whole genome shotgun (WGS) entry which is preliminary data.</text>
</comment>
<reference evidence="10 11" key="1">
    <citation type="submission" date="2018-02" db="EMBL/GenBank/DDBJ databases">
        <title>Genome sequencing of Solimonas sp. HR-BB.</title>
        <authorList>
            <person name="Lee Y."/>
            <person name="Jeon C.O."/>
        </authorList>
    </citation>
    <scope>NUCLEOTIDE SEQUENCE [LARGE SCALE GENOMIC DNA]</scope>
    <source>
        <strain evidence="10 11">HR-BB</strain>
    </source>
</reference>
<evidence type="ECO:0000256" key="4">
    <source>
        <dbReference type="ARBA" id="ARBA00022452"/>
    </source>
</evidence>
<comment type="subcellular location">
    <subcellularLocation>
        <location evidence="1">Cell outer membrane</location>
    </subcellularLocation>
</comment>
<dbReference type="AlphaFoldDB" id="A0A2S5TLM7"/>
<dbReference type="GO" id="GO:0015562">
    <property type="term" value="F:efflux transmembrane transporter activity"/>
    <property type="evidence" value="ECO:0007669"/>
    <property type="project" value="InterPro"/>
</dbReference>
<keyword evidence="6" id="KW-0472">Membrane</keyword>
<keyword evidence="8" id="KW-0175">Coiled coil</keyword>
<dbReference type="Proteomes" id="UP000238220">
    <property type="component" value="Unassembled WGS sequence"/>
</dbReference>
<dbReference type="GO" id="GO:0015288">
    <property type="term" value="F:porin activity"/>
    <property type="evidence" value="ECO:0007669"/>
    <property type="project" value="TreeGrafter"/>
</dbReference>
<feature type="coiled-coil region" evidence="8">
    <location>
        <begin position="159"/>
        <end position="220"/>
    </location>
</feature>
<evidence type="ECO:0008006" key="12">
    <source>
        <dbReference type="Google" id="ProtNLM"/>
    </source>
</evidence>
<evidence type="ECO:0000313" key="11">
    <source>
        <dbReference type="Proteomes" id="UP000238220"/>
    </source>
</evidence>
<dbReference type="InterPro" id="IPR051906">
    <property type="entry name" value="TolC-like"/>
</dbReference>
<dbReference type="RefSeq" id="WP_104228860.1">
    <property type="nucleotide sequence ID" value="NZ_PSNW01000001.1"/>
</dbReference>
<keyword evidence="3" id="KW-0813">Transport</keyword>
<sequence length="446" mass="48551">MTCAANKTRPLALLLIGMLGGAAAPASAMTLGDAYQRAVQHDPAIASSLAQYEADREASELERATLRPVVSASGKYEYARTDAKGVFGSADDPYPSWSAALSARQPLFRLDWFARGDRASALDELSDISVVDRRQKLLLRVAERYFGVLNAQDAVSQAGAEAEAVRESLEDTRKRYEVELVPGTDLKEAQARDDLAQARLLSARRSLENARDALDEVTGNGRVDLPQIGENTVFPPLQPAQVDDWVKAARDHNPGILQARQNLVIAGADRRSRVAEAAPSLDLVGKVARSDDSEFDFGQRMDDSRVGVELTVPLYAGGAVSAAKRQAAAKERFAAAELSRTTLETERQTRQLFNQVQTAYAETEAYHKALISAQAAEKATRAGYEAGTRTITDVLDAQSRTVQARLNYDSTRYSLLLNLLQLKQAAGSLTERDFAQIDQLLSPQAQ</sequence>
<dbReference type="Pfam" id="PF02321">
    <property type="entry name" value="OEP"/>
    <property type="match status" value="2"/>
</dbReference>
<evidence type="ECO:0000256" key="6">
    <source>
        <dbReference type="ARBA" id="ARBA00023136"/>
    </source>
</evidence>
<dbReference type="PANTHER" id="PTHR30026">
    <property type="entry name" value="OUTER MEMBRANE PROTEIN TOLC"/>
    <property type="match status" value="1"/>
</dbReference>
<dbReference type="GO" id="GO:1990281">
    <property type="term" value="C:efflux pump complex"/>
    <property type="evidence" value="ECO:0007669"/>
    <property type="project" value="TreeGrafter"/>
</dbReference>
<dbReference type="EMBL" id="PSNW01000001">
    <property type="protein sequence ID" value="PPE75895.1"/>
    <property type="molecule type" value="Genomic_DNA"/>
</dbReference>
<accession>A0A2S5TLM7</accession>
<name>A0A2S5TLM7_9GAMM</name>
<keyword evidence="4" id="KW-1134">Transmembrane beta strand</keyword>
<dbReference type="Gene3D" id="1.20.1600.10">
    <property type="entry name" value="Outer membrane efflux proteins (OEP)"/>
    <property type="match status" value="1"/>
</dbReference>
<evidence type="ECO:0000313" key="10">
    <source>
        <dbReference type="EMBL" id="PPE75895.1"/>
    </source>
</evidence>
<keyword evidence="11" id="KW-1185">Reference proteome</keyword>
<dbReference type="InterPro" id="IPR010130">
    <property type="entry name" value="T1SS_OMP_TolC"/>
</dbReference>
<organism evidence="10 11">
    <name type="scientific">Solimonas fluminis</name>
    <dbReference type="NCBI Taxonomy" id="2086571"/>
    <lineage>
        <taxon>Bacteria</taxon>
        <taxon>Pseudomonadati</taxon>
        <taxon>Pseudomonadota</taxon>
        <taxon>Gammaproteobacteria</taxon>
        <taxon>Nevskiales</taxon>
        <taxon>Nevskiaceae</taxon>
        <taxon>Solimonas</taxon>
    </lineage>
</organism>
<evidence type="ECO:0000256" key="5">
    <source>
        <dbReference type="ARBA" id="ARBA00022692"/>
    </source>
</evidence>
<evidence type="ECO:0000256" key="3">
    <source>
        <dbReference type="ARBA" id="ARBA00022448"/>
    </source>
</evidence>
<keyword evidence="7" id="KW-0998">Cell outer membrane</keyword>
<dbReference type="NCBIfam" id="TIGR01844">
    <property type="entry name" value="type_I_sec_TolC"/>
    <property type="match status" value="1"/>
</dbReference>
<feature type="signal peptide" evidence="9">
    <location>
        <begin position="1"/>
        <end position="28"/>
    </location>
</feature>
<keyword evidence="9" id="KW-0732">Signal</keyword>